<protein>
    <submittedName>
        <fullName evidence="1">Uncharacterized protein</fullName>
    </submittedName>
</protein>
<evidence type="ECO:0000313" key="1">
    <source>
        <dbReference type="EMBL" id="TWU39723.1"/>
    </source>
</evidence>
<keyword evidence="2" id="KW-1185">Reference proteome</keyword>
<accession>A0A5C6DR20</accession>
<sequence>MLVVPELRSQIARPLNSHTAHDKEGIYAAPAACATLLPAYMIAPG</sequence>
<reference evidence="1 2" key="1">
    <citation type="submission" date="2019-02" db="EMBL/GenBank/DDBJ databases">
        <title>Deep-cultivation of Planctomycetes and their phenomic and genomic characterization uncovers novel biology.</title>
        <authorList>
            <person name="Wiegand S."/>
            <person name="Jogler M."/>
            <person name="Boedeker C."/>
            <person name="Pinto D."/>
            <person name="Vollmers J."/>
            <person name="Rivas-Marin E."/>
            <person name="Kohn T."/>
            <person name="Peeters S.H."/>
            <person name="Heuer A."/>
            <person name="Rast P."/>
            <person name="Oberbeckmann S."/>
            <person name="Bunk B."/>
            <person name="Jeske O."/>
            <person name="Meyerdierks A."/>
            <person name="Storesund J.E."/>
            <person name="Kallscheuer N."/>
            <person name="Luecker S."/>
            <person name="Lage O.M."/>
            <person name="Pohl T."/>
            <person name="Merkel B.J."/>
            <person name="Hornburger P."/>
            <person name="Mueller R.-W."/>
            <person name="Bruemmer F."/>
            <person name="Labrenz M."/>
            <person name="Spormann A.M."/>
            <person name="Op Den Camp H."/>
            <person name="Overmann J."/>
            <person name="Amann R."/>
            <person name="Jetten M.S.M."/>
            <person name="Mascher T."/>
            <person name="Medema M.H."/>
            <person name="Devos D.P."/>
            <person name="Kaster A.-K."/>
            <person name="Ovreas L."/>
            <person name="Rohde M."/>
            <person name="Galperin M.Y."/>
            <person name="Jogler C."/>
        </authorList>
    </citation>
    <scope>NUCLEOTIDE SEQUENCE [LARGE SCALE GENOMIC DNA]</scope>
    <source>
        <strain evidence="1 2">Poly41</strain>
    </source>
</reference>
<comment type="caution">
    <text evidence="1">The sequence shown here is derived from an EMBL/GenBank/DDBJ whole genome shotgun (WGS) entry which is preliminary data.</text>
</comment>
<dbReference type="AlphaFoldDB" id="A0A5C6DR20"/>
<name>A0A5C6DR20_9BACT</name>
<dbReference type="Proteomes" id="UP000319143">
    <property type="component" value="Unassembled WGS sequence"/>
</dbReference>
<gene>
    <name evidence="1" type="ORF">Poly41_25790</name>
</gene>
<evidence type="ECO:0000313" key="2">
    <source>
        <dbReference type="Proteomes" id="UP000319143"/>
    </source>
</evidence>
<dbReference type="EMBL" id="SJPV01000003">
    <property type="protein sequence ID" value="TWU39723.1"/>
    <property type="molecule type" value="Genomic_DNA"/>
</dbReference>
<proteinExistence type="predicted"/>
<organism evidence="1 2">
    <name type="scientific">Novipirellula artificiosorum</name>
    <dbReference type="NCBI Taxonomy" id="2528016"/>
    <lineage>
        <taxon>Bacteria</taxon>
        <taxon>Pseudomonadati</taxon>
        <taxon>Planctomycetota</taxon>
        <taxon>Planctomycetia</taxon>
        <taxon>Pirellulales</taxon>
        <taxon>Pirellulaceae</taxon>
        <taxon>Novipirellula</taxon>
    </lineage>
</organism>